<accession>A0A934X419</accession>
<feature type="region of interest" description="Disordered" evidence="1">
    <location>
        <begin position="559"/>
        <end position="581"/>
    </location>
</feature>
<feature type="compositionally biased region" description="Pro residues" evidence="1">
    <location>
        <begin position="559"/>
        <end position="574"/>
    </location>
</feature>
<gene>
    <name evidence="3" type="ORF">IPF40_06225</name>
</gene>
<dbReference type="InterPro" id="IPR036689">
    <property type="entry name" value="ESAT-6-like_sf"/>
</dbReference>
<dbReference type="InterPro" id="IPR010427">
    <property type="entry name" value="DUF1023"/>
</dbReference>
<organism evidence="3 4">
    <name type="scientific">Candidatus Phosphoribacter hodrii</name>
    <dbReference type="NCBI Taxonomy" id="2953743"/>
    <lineage>
        <taxon>Bacteria</taxon>
        <taxon>Bacillati</taxon>
        <taxon>Actinomycetota</taxon>
        <taxon>Actinomycetes</taxon>
        <taxon>Micrococcales</taxon>
        <taxon>Dermatophilaceae</taxon>
        <taxon>Candidatus Phosphoribacter</taxon>
    </lineage>
</organism>
<sequence>MTAPTIGDVRRARPDALGHLATRVGGHAARLRAAASARATSGPGDTWTGPASSAAGGRHTELMVTARTVADGLDRCAAAIRAAGEQVADAQRTLDQAERAARAGGTHLLDSGALASTGSALPGSPDTAVVVARLAERARADYGAALFTLRARLTAASGRYAVSPPAQSMAPHSSSAPWSPWWPQASPTSISPPPDGPIAASAWFAGLSDIERDEVIRSHPEWVGPRDGLPAWARDRANRLVLESVAQRLMAELAARRDEPTDAGQPWRDVLRPQLRSRRVIELIAALDGLRAIKEVLATDDGRRRQLLSLDATGGTLTAAVTSGDLDGAGHVAVFVPGFQADVAGDLASYSRGVEAAADLADRLSRAHGDGRPVVGVTWLGYAAPTVLEVVVPGRSVAGWGPATAGSPALGSLLAGLDAAGRAAHPQEPPRLVLWGHSYGSLVTGLALRDATVPVAAAVVFGSPGMGVDTVAQLRLPPGQLYVEEALDDVVAATSRFAADPGLWREATQLSVAQQDLPDGSVGRVAHGHEEYLTAGSTSQWNLAAVAAGTTDLVRRRAPCPPWSPLSQQPPPSCERPMRLG</sequence>
<name>A0A934X419_9MICO</name>
<comment type="caution">
    <text evidence="3">The sequence shown here is derived from an EMBL/GenBank/DDBJ whole genome shotgun (WGS) entry which is preliminary data.</text>
</comment>
<dbReference type="SUPFAM" id="SSF140453">
    <property type="entry name" value="EsxAB dimer-like"/>
    <property type="match status" value="1"/>
</dbReference>
<dbReference type="SUPFAM" id="SSF53474">
    <property type="entry name" value="alpha/beta-Hydrolases"/>
    <property type="match status" value="1"/>
</dbReference>
<protein>
    <recommendedName>
        <fullName evidence="2">DUF1023 domain-containing protein</fullName>
    </recommendedName>
</protein>
<dbReference type="EMBL" id="JADIXZ010000004">
    <property type="protein sequence ID" value="MBK6300652.1"/>
    <property type="molecule type" value="Genomic_DNA"/>
</dbReference>
<dbReference type="Pfam" id="PF06259">
    <property type="entry name" value="Abhydrolase_8"/>
    <property type="match status" value="1"/>
</dbReference>
<dbReference type="InterPro" id="IPR029058">
    <property type="entry name" value="AB_hydrolase_fold"/>
</dbReference>
<reference evidence="3 4" key="1">
    <citation type="submission" date="2020-10" db="EMBL/GenBank/DDBJ databases">
        <title>Connecting structure to function with the recovery of over 1000 high-quality activated sludge metagenome-assembled genomes encoding full-length rRNA genes using long-read sequencing.</title>
        <authorList>
            <person name="Singleton C.M."/>
            <person name="Petriglieri F."/>
            <person name="Kristensen J.M."/>
            <person name="Kirkegaard R.H."/>
            <person name="Michaelsen T.Y."/>
            <person name="Andersen M.H."/>
            <person name="Karst S.M."/>
            <person name="Dueholm M.S."/>
            <person name="Nielsen P.H."/>
            <person name="Albertsen M."/>
        </authorList>
    </citation>
    <scope>NUCLEOTIDE SEQUENCE [LARGE SCALE GENOMIC DNA]</scope>
    <source>
        <strain evidence="3">AalE_18-Q3-R2-46_BAT3C.188</strain>
    </source>
</reference>
<dbReference type="Gene3D" id="1.10.287.1060">
    <property type="entry name" value="ESAT-6-like"/>
    <property type="match status" value="1"/>
</dbReference>
<evidence type="ECO:0000313" key="4">
    <source>
        <dbReference type="Proteomes" id="UP000718281"/>
    </source>
</evidence>
<feature type="domain" description="DUF1023" evidence="2">
    <location>
        <begin position="316"/>
        <end position="498"/>
    </location>
</feature>
<evidence type="ECO:0000313" key="3">
    <source>
        <dbReference type="EMBL" id="MBK6300652.1"/>
    </source>
</evidence>
<evidence type="ECO:0000259" key="2">
    <source>
        <dbReference type="Pfam" id="PF06259"/>
    </source>
</evidence>
<dbReference type="Proteomes" id="UP000718281">
    <property type="component" value="Unassembled WGS sequence"/>
</dbReference>
<dbReference type="AlphaFoldDB" id="A0A934X419"/>
<evidence type="ECO:0000256" key="1">
    <source>
        <dbReference type="SAM" id="MobiDB-lite"/>
    </source>
</evidence>
<proteinExistence type="predicted"/>